<evidence type="ECO:0000256" key="4">
    <source>
        <dbReference type="ARBA" id="ARBA00023180"/>
    </source>
</evidence>
<feature type="binding site" evidence="5">
    <location>
        <position position="175"/>
    </location>
    <ligand>
        <name>Ca(2+)</name>
        <dbReference type="ChEBI" id="CHEBI:29108"/>
        <label>1</label>
        <note>catalytic</note>
    </ligand>
</feature>
<keyword evidence="7" id="KW-0472">Membrane</keyword>
<evidence type="ECO:0000256" key="6">
    <source>
        <dbReference type="PIRSR" id="PIRSR602640-3"/>
    </source>
</evidence>
<sequence length="373" mass="41510">MFRPPNSLSGLLHRVAIWLMLAFLCSTVIRFILMLDLNKRVYNHTPGPCRAVTGITDGAAGLEIISEAGLVFISTGLATAYGNDTSRPGLAVLQLEKEMMKHEAKPIKIESEKFDQNEFIPLGISSYFSKGRISLYVVNTHPKRPCVEIFTYHKEKNVLFHRKSVCDARFSSIYDVATIGADRFLVSNLAYMARGKLQTVELTMQSSFGALYLFDGRSVTLLESGLSSPSGLAIDRTRQLIFAGSLLNEHIRVYKLEKDLSVTFRTQISLLSSPAGMHVDEESGDLWVSLHPVLYQMFLVTLYPGDERVRSPSQVLRVRIQEDGVSWVITEPYANDGATISASNAVVYDKEHLVIGSMFGRLLHCDVLNPSIT</sequence>
<evidence type="ECO:0000256" key="7">
    <source>
        <dbReference type="SAM" id="Phobius"/>
    </source>
</evidence>
<protein>
    <submittedName>
        <fullName evidence="10">Arylesterase</fullName>
    </submittedName>
</protein>
<dbReference type="InterPro" id="IPR051288">
    <property type="entry name" value="Serum_paraoxonase/arylesterase"/>
</dbReference>
<dbReference type="GO" id="GO:0046872">
    <property type="term" value="F:metal ion binding"/>
    <property type="evidence" value="ECO:0007669"/>
    <property type="project" value="UniProtKB-KW"/>
</dbReference>
<dbReference type="InterPro" id="IPR011042">
    <property type="entry name" value="6-blade_b-propeller_TolB-like"/>
</dbReference>
<evidence type="ECO:0000256" key="2">
    <source>
        <dbReference type="ARBA" id="ARBA00022801"/>
    </source>
</evidence>
<keyword evidence="2" id="KW-0378">Hydrolase</keyword>
<evidence type="ECO:0000256" key="3">
    <source>
        <dbReference type="ARBA" id="ARBA00023157"/>
    </source>
</evidence>
<feature type="transmembrane region" description="Helical" evidence="7">
    <location>
        <begin position="15"/>
        <end position="33"/>
    </location>
</feature>
<feature type="binding site" evidence="5">
    <location>
        <position position="124"/>
    </location>
    <ligand>
        <name>Ca(2+)</name>
        <dbReference type="ChEBI" id="CHEBI:29108"/>
        <label>1</label>
        <note>catalytic</note>
    </ligand>
</feature>
<evidence type="ECO:0000313" key="9">
    <source>
        <dbReference type="Proteomes" id="UP000050761"/>
    </source>
</evidence>
<accession>A0A3P8DCH3</accession>
<dbReference type="OrthoDB" id="423498at2759"/>
<evidence type="ECO:0000256" key="5">
    <source>
        <dbReference type="PIRSR" id="PIRSR602640-2"/>
    </source>
</evidence>
<reference evidence="8 9" key="1">
    <citation type="submission" date="2018-11" db="EMBL/GenBank/DDBJ databases">
        <authorList>
            <consortium name="Pathogen Informatics"/>
        </authorList>
    </citation>
    <scope>NUCLEOTIDE SEQUENCE [LARGE SCALE GENOMIC DNA]</scope>
</reference>
<reference evidence="10" key="2">
    <citation type="submission" date="2019-09" db="UniProtKB">
        <authorList>
            <consortium name="WormBaseParasite"/>
        </authorList>
    </citation>
    <scope>IDENTIFICATION</scope>
</reference>
<gene>
    <name evidence="8" type="ORF">HPBE_LOCUS25118</name>
</gene>
<dbReference type="SUPFAM" id="SSF63829">
    <property type="entry name" value="Calcium-dependent phosphotriesterase"/>
    <property type="match status" value="1"/>
</dbReference>
<evidence type="ECO:0000313" key="10">
    <source>
        <dbReference type="WBParaSite" id="HPBE_0002512001-mRNA-1"/>
    </source>
</evidence>
<proteinExistence type="inferred from homology"/>
<comment type="cofactor">
    <cofactor evidence="5">
        <name>Ca(2+)</name>
        <dbReference type="ChEBI" id="CHEBI:29108"/>
    </cofactor>
    <text evidence="5">Binds 2 calcium ions per subunit.</text>
</comment>
<keyword evidence="5" id="KW-0479">Metal-binding</keyword>
<name>A0A183GR00_HELPZ</name>
<dbReference type="EMBL" id="UZAH01037375">
    <property type="protein sequence ID" value="VDP49177.1"/>
    <property type="molecule type" value="Genomic_DNA"/>
</dbReference>
<dbReference type="WBParaSite" id="HPBE_0002512001-mRNA-1">
    <property type="protein sequence ID" value="HPBE_0002512001-mRNA-1"/>
    <property type="gene ID" value="HPBE_0002512001"/>
</dbReference>
<keyword evidence="3 6" id="KW-1015">Disulfide bond</keyword>
<dbReference type="AlphaFoldDB" id="A0A183GR00"/>
<dbReference type="PANTHER" id="PTHR11799:SF28">
    <property type="entry name" value="MECHANOSENSORY ABNORMALITY PROTEIN 6"/>
    <property type="match status" value="1"/>
</dbReference>
<dbReference type="PANTHER" id="PTHR11799">
    <property type="entry name" value="PARAOXONASE"/>
    <property type="match status" value="1"/>
</dbReference>
<dbReference type="Gene3D" id="2.120.10.30">
    <property type="entry name" value="TolB, C-terminal domain"/>
    <property type="match status" value="1"/>
</dbReference>
<keyword evidence="4" id="KW-0325">Glycoprotein</keyword>
<keyword evidence="7" id="KW-1133">Transmembrane helix</keyword>
<feature type="disulfide bond" description="In form B" evidence="6">
    <location>
        <begin position="49"/>
        <end position="365"/>
    </location>
</feature>
<keyword evidence="7" id="KW-0812">Transmembrane</keyword>
<evidence type="ECO:0000313" key="8">
    <source>
        <dbReference type="EMBL" id="VDP49177.1"/>
    </source>
</evidence>
<keyword evidence="9" id="KW-1185">Reference proteome</keyword>
<dbReference type="Proteomes" id="UP000050761">
    <property type="component" value="Unassembled WGS sequence"/>
</dbReference>
<evidence type="ECO:0000256" key="1">
    <source>
        <dbReference type="ARBA" id="ARBA00008595"/>
    </source>
</evidence>
<comment type="similarity">
    <text evidence="1">Belongs to the paraoxonase family.</text>
</comment>
<dbReference type="Pfam" id="PF01731">
    <property type="entry name" value="Arylesterase"/>
    <property type="match status" value="1"/>
</dbReference>
<accession>A0A183GR00</accession>
<organism evidence="9 10">
    <name type="scientific">Heligmosomoides polygyrus</name>
    <name type="common">Parasitic roundworm</name>
    <dbReference type="NCBI Taxonomy" id="6339"/>
    <lineage>
        <taxon>Eukaryota</taxon>
        <taxon>Metazoa</taxon>
        <taxon>Ecdysozoa</taxon>
        <taxon>Nematoda</taxon>
        <taxon>Chromadorea</taxon>
        <taxon>Rhabditida</taxon>
        <taxon>Rhabditina</taxon>
        <taxon>Rhabditomorpha</taxon>
        <taxon>Strongyloidea</taxon>
        <taxon>Heligmosomidae</taxon>
        <taxon>Heligmosomoides</taxon>
    </lineage>
</organism>
<dbReference type="InterPro" id="IPR002640">
    <property type="entry name" value="Arylesterase"/>
</dbReference>
<keyword evidence="5" id="KW-0106">Calcium</keyword>
<dbReference type="GO" id="GO:0004064">
    <property type="term" value="F:arylesterase activity"/>
    <property type="evidence" value="ECO:0007669"/>
    <property type="project" value="InterPro"/>
</dbReference>